<dbReference type="GO" id="GO:0006629">
    <property type="term" value="P:lipid metabolic process"/>
    <property type="evidence" value="ECO:0007669"/>
    <property type="project" value="InterPro"/>
</dbReference>
<dbReference type="GeneID" id="54405344"/>
<gene>
    <name evidence="2" type="ORF">P153DRAFT_314223</name>
</gene>
<dbReference type="Gene3D" id="3.20.20.190">
    <property type="entry name" value="Phosphatidylinositol (PI) phosphodiesterase"/>
    <property type="match status" value="1"/>
</dbReference>
<evidence type="ECO:0000313" key="2">
    <source>
        <dbReference type="EMBL" id="KAF2130387.1"/>
    </source>
</evidence>
<dbReference type="PANTHER" id="PTHR13593">
    <property type="match status" value="1"/>
</dbReference>
<dbReference type="SUPFAM" id="SSF51695">
    <property type="entry name" value="PLC-like phosphodiesterases"/>
    <property type="match status" value="1"/>
</dbReference>
<dbReference type="Proteomes" id="UP000799771">
    <property type="component" value="Unassembled WGS sequence"/>
</dbReference>
<dbReference type="GO" id="GO:0008081">
    <property type="term" value="F:phosphoric diester hydrolase activity"/>
    <property type="evidence" value="ECO:0007669"/>
    <property type="project" value="InterPro"/>
</dbReference>
<keyword evidence="1" id="KW-0732">Signal</keyword>
<evidence type="ECO:0000313" key="3">
    <source>
        <dbReference type="Proteomes" id="UP000799771"/>
    </source>
</evidence>
<dbReference type="Pfam" id="PF26146">
    <property type="entry name" value="PI-PLC_X"/>
    <property type="match status" value="1"/>
</dbReference>
<dbReference type="RefSeq" id="XP_033524774.1">
    <property type="nucleotide sequence ID" value="XM_033664912.1"/>
</dbReference>
<sequence>MIPPITSILRWSLFAQCISAQISSPSSVLNSSMSTTFFSSTTSGTLNATATPLFSTQTPDVIGITGRSTLVTSRNSTATTAASPQASNTRPCNGHVEYCNRKFSNITQVMAHNSPFVRERNAASNQALEVEVQLRDGIRGLQFATIKPNSTSDIRLCHSSCDLLDVGTLESYLIRVKTWLDSNPYEVIAIIIGNNPGQSDRIAPSEYAAVFQSAGMLEHVWTPPASSMSLSDWPTLSQMILLQNRVVVMLDYGADQSTVPWLMSEFNYMWETPFSPTDASFPCTQDRPADQAEDVSRDRMYMANHNLNIALTAEILIPAYSLLNQVNADAGNGSVGLAAANCEAAWGRPPNWLLVDYYNFGTPFNGSVFEVAAQANGVEYDRASCCGSERTSGAGLRKNSVGLAVCAFLFVFVFWG</sequence>
<reference evidence="2" key="1">
    <citation type="journal article" date="2020" name="Stud. Mycol.">
        <title>101 Dothideomycetes genomes: a test case for predicting lifestyles and emergence of pathogens.</title>
        <authorList>
            <person name="Haridas S."/>
            <person name="Albert R."/>
            <person name="Binder M."/>
            <person name="Bloem J."/>
            <person name="Labutti K."/>
            <person name="Salamov A."/>
            <person name="Andreopoulos B."/>
            <person name="Baker S."/>
            <person name="Barry K."/>
            <person name="Bills G."/>
            <person name="Bluhm B."/>
            <person name="Cannon C."/>
            <person name="Castanera R."/>
            <person name="Culley D."/>
            <person name="Daum C."/>
            <person name="Ezra D."/>
            <person name="Gonzalez J."/>
            <person name="Henrissat B."/>
            <person name="Kuo A."/>
            <person name="Liang C."/>
            <person name="Lipzen A."/>
            <person name="Lutzoni F."/>
            <person name="Magnuson J."/>
            <person name="Mondo S."/>
            <person name="Nolan M."/>
            <person name="Ohm R."/>
            <person name="Pangilinan J."/>
            <person name="Park H.-J."/>
            <person name="Ramirez L."/>
            <person name="Alfaro M."/>
            <person name="Sun H."/>
            <person name="Tritt A."/>
            <person name="Yoshinaga Y."/>
            <person name="Zwiers L.-H."/>
            <person name="Turgeon B."/>
            <person name="Goodwin S."/>
            <person name="Spatafora J."/>
            <person name="Crous P."/>
            <person name="Grigoriev I."/>
        </authorList>
    </citation>
    <scope>NUCLEOTIDE SEQUENCE</scope>
    <source>
        <strain evidence="2">CBS 119687</strain>
    </source>
</reference>
<dbReference type="OrthoDB" id="7984201at2759"/>
<dbReference type="AlphaFoldDB" id="A0A6A6AHK8"/>
<dbReference type="InterPro" id="IPR051057">
    <property type="entry name" value="PI-PLC_domain"/>
</dbReference>
<accession>A0A6A6AHK8</accession>
<feature type="signal peptide" evidence="1">
    <location>
        <begin position="1"/>
        <end position="20"/>
    </location>
</feature>
<evidence type="ECO:0000256" key="1">
    <source>
        <dbReference type="SAM" id="SignalP"/>
    </source>
</evidence>
<feature type="chain" id="PRO_5025454121" evidence="1">
    <location>
        <begin position="21"/>
        <end position="416"/>
    </location>
</feature>
<protein>
    <submittedName>
        <fullName evidence="2">PLC-like phosphodiesterase</fullName>
    </submittedName>
</protein>
<dbReference type="InterPro" id="IPR017946">
    <property type="entry name" value="PLC-like_Pdiesterase_TIM-brl"/>
</dbReference>
<name>A0A6A6AHK8_9PLEO</name>
<dbReference type="PANTHER" id="PTHR13593:SF140">
    <property type="entry name" value="PLC-LIKE PHOSPHODIESTERASE"/>
    <property type="match status" value="1"/>
</dbReference>
<dbReference type="EMBL" id="ML977504">
    <property type="protein sequence ID" value="KAF2130387.1"/>
    <property type="molecule type" value="Genomic_DNA"/>
</dbReference>
<proteinExistence type="predicted"/>
<organism evidence="2 3">
    <name type="scientific">Dothidotthia symphoricarpi CBS 119687</name>
    <dbReference type="NCBI Taxonomy" id="1392245"/>
    <lineage>
        <taxon>Eukaryota</taxon>
        <taxon>Fungi</taxon>
        <taxon>Dikarya</taxon>
        <taxon>Ascomycota</taxon>
        <taxon>Pezizomycotina</taxon>
        <taxon>Dothideomycetes</taxon>
        <taxon>Pleosporomycetidae</taxon>
        <taxon>Pleosporales</taxon>
        <taxon>Dothidotthiaceae</taxon>
        <taxon>Dothidotthia</taxon>
    </lineage>
</organism>
<keyword evidence="3" id="KW-1185">Reference proteome</keyword>